<comment type="caution">
    <text evidence="1">The sequence shown here is derived from an EMBL/GenBank/DDBJ whole genome shotgun (WGS) entry which is preliminary data.</text>
</comment>
<protein>
    <submittedName>
        <fullName evidence="1">Uncharacterized protein</fullName>
    </submittedName>
</protein>
<dbReference type="EMBL" id="BICW01000057">
    <property type="protein sequence ID" value="GCG67564.1"/>
    <property type="molecule type" value="Genomic_DNA"/>
</dbReference>
<evidence type="ECO:0000313" key="1">
    <source>
        <dbReference type="EMBL" id="GCG67564.1"/>
    </source>
</evidence>
<reference evidence="1" key="1">
    <citation type="submission" date="2018-11" db="EMBL/GenBank/DDBJ databases">
        <title>Draft genome sequence of commensal E.coli strains.</title>
        <authorList>
            <person name="Arimizu Y."/>
            <person name="Hayashi T."/>
            <person name="Ogura Y."/>
        </authorList>
    </citation>
    <scope>NUCLEOTIDE SEQUENCE</scope>
    <source>
        <strain evidence="1">39-H19-A</strain>
    </source>
</reference>
<dbReference type="AlphaFoldDB" id="A0A478SUM1"/>
<name>A0A478SUM1_ECOLX</name>
<proteinExistence type="predicted"/>
<sequence>MKFENVILLLVLVIMFYFVITNLIEANDYYKEIHVYSDVYK</sequence>
<organism evidence="1">
    <name type="scientific">Escherichia coli</name>
    <dbReference type="NCBI Taxonomy" id="562"/>
    <lineage>
        <taxon>Bacteria</taxon>
        <taxon>Pseudomonadati</taxon>
        <taxon>Pseudomonadota</taxon>
        <taxon>Gammaproteobacteria</taxon>
        <taxon>Enterobacterales</taxon>
        <taxon>Enterobacteriaceae</taxon>
        <taxon>Escherichia</taxon>
    </lineage>
</organism>
<accession>A0A478SUM1</accession>
<gene>
    <name evidence="1" type="ORF">BvCmsH19A_04765</name>
</gene>